<dbReference type="InterPro" id="IPR004588">
    <property type="entry name" value="IspG_bac-typ"/>
</dbReference>
<keyword evidence="3" id="KW-0479">Metal-binding</keyword>
<keyword evidence="7" id="KW-0414">Isoprene biosynthesis</keyword>
<evidence type="ECO:0000313" key="11">
    <source>
        <dbReference type="Proteomes" id="UP000017184"/>
    </source>
</evidence>
<evidence type="ECO:0000313" key="10">
    <source>
        <dbReference type="EMBL" id="AGX87927.1"/>
    </source>
</evidence>
<gene>
    <name evidence="10" type="primary">ispG</name>
    <name evidence="10" type="ORF">Cenrod_1843</name>
</gene>
<evidence type="ECO:0000256" key="4">
    <source>
        <dbReference type="ARBA" id="ARBA00023002"/>
    </source>
</evidence>
<keyword evidence="6" id="KW-0411">Iron-sulfur</keyword>
<dbReference type="GO" id="GO:0051539">
    <property type="term" value="F:4 iron, 4 sulfur cluster binding"/>
    <property type="evidence" value="ECO:0007669"/>
    <property type="project" value="UniProtKB-KW"/>
</dbReference>
<keyword evidence="5" id="KW-0408">Iron</keyword>
<dbReference type="Pfam" id="PF04551">
    <property type="entry name" value="GcpE"/>
    <property type="match status" value="1"/>
</dbReference>
<dbReference type="EMBL" id="CP004885">
    <property type="protein sequence ID" value="AGX87927.1"/>
    <property type="molecule type" value="Genomic_DNA"/>
</dbReference>
<dbReference type="Gene3D" id="3.20.20.20">
    <property type="entry name" value="Dihydropteroate synthase-like"/>
    <property type="match status" value="1"/>
</dbReference>
<evidence type="ECO:0000259" key="9">
    <source>
        <dbReference type="Pfam" id="PF26540"/>
    </source>
</evidence>
<dbReference type="KEGG" id="cbx:Cenrod_1843"/>
<dbReference type="GO" id="GO:0019288">
    <property type="term" value="P:isopentenyl diphosphate biosynthetic process, methylerythritol 4-phosphate pathway"/>
    <property type="evidence" value="ECO:0007669"/>
    <property type="project" value="TreeGrafter"/>
</dbReference>
<dbReference type="InterPro" id="IPR045854">
    <property type="entry name" value="NO2/SO3_Rdtase_4Fe4S_sf"/>
</dbReference>
<dbReference type="GO" id="GO:0046872">
    <property type="term" value="F:metal ion binding"/>
    <property type="evidence" value="ECO:0007669"/>
    <property type="project" value="UniProtKB-KW"/>
</dbReference>
<name>U5N964_9BURK</name>
<dbReference type="PANTHER" id="PTHR30454:SF0">
    <property type="entry name" value="4-HYDROXY-3-METHYLBUT-2-EN-1-YL DIPHOSPHATE SYNTHASE (FERREDOXIN), CHLOROPLASTIC"/>
    <property type="match status" value="1"/>
</dbReference>
<dbReference type="SUPFAM" id="SSF56014">
    <property type="entry name" value="Nitrite and sulphite reductase 4Fe-4S domain-like"/>
    <property type="match status" value="1"/>
</dbReference>
<dbReference type="InterPro" id="IPR058579">
    <property type="entry name" value="IspG_C"/>
</dbReference>
<dbReference type="Gene3D" id="3.30.413.10">
    <property type="entry name" value="Sulfite Reductase Hemoprotein, domain 1"/>
    <property type="match status" value="1"/>
</dbReference>
<feature type="domain" description="IspG C-terminal" evidence="9">
    <location>
        <begin position="266"/>
        <end position="367"/>
    </location>
</feature>
<dbReference type="eggNOG" id="COG0821">
    <property type="taxonomic scope" value="Bacteria"/>
</dbReference>
<evidence type="ECO:0000256" key="5">
    <source>
        <dbReference type="ARBA" id="ARBA00023004"/>
    </source>
</evidence>
<dbReference type="PATRIC" id="fig|946483.4.peg.1863"/>
<proteinExistence type="predicted"/>
<keyword evidence="11" id="KW-1185">Reference proteome</keyword>
<reference evidence="10 11" key="1">
    <citation type="journal article" date="2013" name="Genome Biol.">
        <title>Genomic analysis reveals key aspects of prokaryotic symbiosis in the phototrophic consortium "Chlorochromatium aggregatum".</title>
        <authorList>
            <person name="Liu Z."/>
            <person name="Muller J."/>
            <person name="Li T."/>
            <person name="Alvey R.M."/>
            <person name="Vogl K."/>
            <person name="Frigaard N.U."/>
            <person name="Rockwell N.C."/>
            <person name="Boyd E.S."/>
            <person name="Tomsho L.P."/>
            <person name="Schuster S.C."/>
            <person name="Henke P."/>
            <person name="Rohde M."/>
            <person name="Overmann J."/>
            <person name="Bryant D.A."/>
        </authorList>
    </citation>
    <scope>NUCLEOTIDE SEQUENCE [LARGE SCALE GENOMIC DNA]</scope>
    <source>
        <strain evidence="10">CR</strain>
    </source>
</reference>
<comment type="cofactor">
    <cofactor evidence="1">
        <name>[4Fe-4S] cluster</name>
        <dbReference type="ChEBI" id="CHEBI:49883"/>
    </cofactor>
</comment>
<evidence type="ECO:0000259" key="8">
    <source>
        <dbReference type="Pfam" id="PF04551"/>
    </source>
</evidence>
<keyword evidence="2" id="KW-0004">4Fe-4S</keyword>
<dbReference type="AlphaFoldDB" id="U5N964"/>
<evidence type="ECO:0000256" key="7">
    <source>
        <dbReference type="ARBA" id="ARBA00023229"/>
    </source>
</evidence>
<dbReference type="GO" id="GO:0046429">
    <property type="term" value="F:4-hydroxy-3-methylbut-2-en-1-yl diphosphate synthase activity (ferredoxin)"/>
    <property type="evidence" value="ECO:0007669"/>
    <property type="project" value="InterPro"/>
</dbReference>
<feature type="domain" description="IspG TIM-barrel" evidence="8">
    <location>
        <begin position="1"/>
        <end position="249"/>
    </location>
</feature>
<dbReference type="GO" id="GO:0016114">
    <property type="term" value="P:terpenoid biosynthetic process"/>
    <property type="evidence" value="ECO:0007669"/>
    <property type="project" value="InterPro"/>
</dbReference>
<organism evidence="10 11">
    <name type="scientific">Candidatus Symbiobacter mobilis CR</name>
    <dbReference type="NCBI Taxonomy" id="946483"/>
    <lineage>
        <taxon>Bacteria</taxon>
        <taxon>Pseudomonadati</taxon>
        <taxon>Pseudomonadota</taxon>
        <taxon>Betaproteobacteria</taxon>
        <taxon>Burkholderiales</taxon>
        <taxon>Comamonadaceae</taxon>
    </lineage>
</organism>
<keyword evidence="4" id="KW-0560">Oxidoreductase</keyword>
<dbReference type="Pfam" id="PF26540">
    <property type="entry name" value="GcpE_C"/>
    <property type="match status" value="1"/>
</dbReference>
<dbReference type="InterPro" id="IPR011005">
    <property type="entry name" value="Dihydropteroate_synth-like_sf"/>
</dbReference>
<dbReference type="HOGENOM" id="CLU_042258_1_0_4"/>
<protein>
    <submittedName>
        <fullName evidence="10">(E)-4-hydroxy-3-methylbut-2-enyl-diphosphate synthase</fullName>
    </submittedName>
</protein>
<evidence type="ECO:0000256" key="2">
    <source>
        <dbReference type="ARBA" id="ARBA00022485"/>
    </source>
</evidence>
<evidence type="ECO:0000256" key="1">
    <source>
        <dbReference type="ARBA" id="ARBA00001966"/>
    </source>
</evidence>
<dbReference type="InterPro" id="IPR058578">
    <property type="entry name" value="IspG_TIM"/>
</dbReference>
<evidence type="ECO:0000256" key="3">
    <source>
        <dbReference type="ARBA" id="ARBA00022723"/>
    </source>
</evidence>
<dbReference type="FunFam" id="3.30.413.10:FF:000012">
    <property type="entry name" value="4-hydroxy-3-methylbut-2-en-1-yl diphosphate synthase (flavodoxin)"/>
    <property type="match status" value="1"/>
</dbReference>
<sequence>MTNTDTRDDLATATQVRELFQAGSELVRITVDTPQAADAVPRIRDHLDRWGIDVPLIGDFHFNGHRLLQDHPACAAALSKYRINPGNVGKGDKRDRQFAAMIETALHWNRPIRIGVNGGSVDPELLESMMDDNCQRSQPWDAHAVMLEAVVTSAVESAKQACALGMDPAQIVLSCKLSSVGDLLVVYRELARRCNHALHLGLTEAGQGMQGIVASTAAMSILLHEGIGDTLRVSLTPRPGESRVQEVVVSCEILQALGLRSLRPTVTSCPGCGRTSGHAFTELAAKVDDFVRERMTDWRGRYPGVETLQVAVMGCIVNGPGESRQADIGISLPGSGEDPAAPVFIDGVKHATLRGPALGDEFLHLLEQYVQRRFGSGAANQEQA</sequence>
<accession>U5N964</accession>
<dbReference type="Proteomes" id="UP000017184">
    <property type="component" value="Chromosome"/>
</dbReference>
<dbReference type="NCBIfam" id="TIGR00612">
    <property type="entry name" value="ispG_gcpE"/>
    <property type="match status" value="1"/>
</dbReference>
<evidence type="ECO:0000256" key="6">
    <source>
        <dbReference type="ARBA" id="ARBA00023014"/>
    </source>
</evidence>
<dbReference type="STRING" id="946483.Cenrod_1843"/>
<dbReference type="PANTHER" id="PTHR30454">
    <property type="entry name" value="4-HYDROXY-3-METHYLBUT-2-EN-1-YL DIPHOSPHATE SYNTHASE"/>
    <property type="match status" value="1"/>
</dbReference>
<dbReference type="NCBIfam" id="NF001540">
    <property type="entry name" value="PRK00366.1"/>
    <property type="match status" value="1"/>
</dbReference>